<dbReference type="EC" id="2.7.11.1" evidence="1"/>
<dbReference type="Proteomes" id="UP000009038">
    <property type="component" value="Unassembled WGS sequence"/>
</dbReference>
<dbReference type="Pfam" id="PF17667">
    <property type="entry name" value="Pkinase_fungal"/>
    <property type="match status" value="1"/>
</dbReference>
<comment type="caution">
    <text evidence="6">The sequence shown here is derived from an EMBL/GenBank/DDBJ whole genome shotgun (WGS) entry which is preliminary data.</text>
</comment>
<dbReference type="AlphaFoldDB" id="G3YFT5"/>
<dbReference type="HOGENOM" id="CLU_005513_5_0_1"/>
<dbReference type="GO" id="GO:0004674">
    <property type="term" value="F:protein serine/threonine kinase activity"/>
    <property type="evidence" value="ECO:0007669"/>
    <property type="project" value="UniProtKB-EC"/>
</dbReference>
<dbReference type="PANTHER" id="PTHR38248:SF2">
    <property type="entry name" value="FUNK1 11"/>
    <property type="match status" value="1"/>
</dbReference>
<dbReference type="InterPro" id="IPR008266">
    <property type="entry name" value="Tyr_kinase_AS"/>
</dbReference>
<protein>
    <recommendedName>
        <fullName evidence="1">non-specific serine/threonine protein kinase</fullName>
        <ecNumber evidence="1">2.7.11.1</ecNumber>
    </recommendedName>
</protein>
<dbReference type="EMBL" id="ACJE01000021">
    <property type="protein sequence ID" value="EHA17823.1"/>
    <property type="molecule type" value="Genomic_DNA"/>
</dbReference>
<evidence type="ECO:0000256" key="2">
    <source>
        <dbReference type="ARBA" id="ARBA00047899"/>
    </source>
</evidence>
<gene>
    <name evidence="6" type="ORF">ASPNIDRAFT_38567</name>
</gene>
<dbReference type="STRING" id="380704.G3YFT5"/>
<comment type="catalytic activity">
    <reaction evidence="2">
        <text>L-threonyl-[protein] + ATP = O-phospho-L-threonyl-[protein] + ADP + H(+)</text>
        <dbReference type="Rhea" id="RHEA:46608"/>
        <dbReference type="Rhea" id="RHEA-COMP:11060"/>
        <dbReference type="Rhea" id="RHEA-COMP:11605"/>
        <dbReference type="ChEBI" id="CHEBI:15378"/>
        <dbReference type="ChEBI" id="CHEBI:30013"/>
        <dbReference type="ChEBI" id="CHEBI:30616"/>
        <dbReference type="ChEBI" id="CHEBI:61977"/>
        <dbReference type="ChEBI" id="CHEBI:456216"/>
        <dbReference type="EC" id="2.7.11.1"/>
    </reaction>
</comment>
<evidence type="ECO:0000313" key="6">
    <source>
        <dbReference type="EMBL" id="EHA17823.1"/>
    </source>
</evidence>
<dbReference type="OrthoDB" id="5584477at2759"/>
<evidence type="ECO:0000256" key="4">
    <source>
        <dbReference type="SAM" id="MobiDB-lite"/>
    </source>
</evidence>
<feature type="region of interest" description="Disordered" evidence="4">
    <location>
        <begin position="1"/>
        <end position="42"/>
    </location>
</feature>
<dbReference type="PANTHER" id="PTHR38248">
    <property type="entry name" value="FUNK1 6"/>
    <property type="match status" value="1"/>
</dbReference>
<feature type="domain" description="Fungal-type protein kinase" evidence="5">
    <location>
        <begin position="355"/>
        <end position="666"/>
    </location>
</feature>
<evidence type="ECO:0000256" key="3">
    <source>
        <dbReference type="ARBA" id="ARBA00048679"/>
    </source>
</evidence>
<sequence length="761" mass="84658">MERNEGGSLHHHQEASYQRPQLAGPSPLGKRPAMKTCSNMAGDDRVKRGEESIIQDAFHKDCFVAWFHSICEETGLSCTPDVLNNLPWKDIQSLTLQLLLALEHSAMCDLTPRYSRATALNDIQKLKSAVLSETIDPSRLRPLLTSAIACTPDSDIWECLHGAVPGYTTPRQEIASPSQQTPWSYNTSSLANSSEFRQDIDRVLEAELGALYVGLPHFHSTFFGGVSGLQAASHAVFKICTEGKDALFAADGWKDWPKVAKQEDVLTWFADITEKLAELSKDYRPESAQLRRPLAQPNKPIQGSTAERKLDIGFVSDINAGKDTRCQWSDILVPGELKRNPAADTASKAWLDLGRIWAFDRLGGVASEQFDINKDGLQFVFIILGFLWMSDEQYGFDPTIITKEDGRRCIEIEQSGQVQLLVLKRLIKRAPCIAGRATTCWEAYCENEPGVPLVVKDSWQYTERDDEGDLLQEATSTGVINVARHYYHNTVCVRGKTDDIRDNVRGGLDIRTASNYCLERLAPPSADTSVADASRESRSAGRPGVKRTPSQTDASMPPSKRVRSSKAPGSPHKLPNRVHRRIVLRDYGEPIYKASTHESLLAALEGCITGHQSLHEVGILHRDISASNLMVNEDVNNPSWPAFLIDLDLAIREERDGASGANSKTGPGKGRVVARFDKWNFADTSDLAFLKQGFVLKEANFLRMADEYFTQYYKALIPCVNALRKAVFPNGIAWTVEYIGLYDQMKEILRAAREDGNKMLC</sequence>
<evidence type="ECO:0000313" key="7">
    <source>
        <dbReference type="Proteomes" id="UP000009038"/>
    </source>
</evidence>
<evidence type="ECO:0000256" key="1">
    <source>
        <dbReference type="ARBA" id="ARBA00012513"/>
    </source>
</evidence>
<proteinExistence type="predicted"/>
<dbReference type="InterPro" id="IPR011009">
    <property type="entry name" value="Kinase-like_dom_sf"/>
</dbReference>
<organism evidence="6 7">
    <name type="scientific">Aspergillus niger (strain ATCC 1015 / CBS 113.46 / FGSC A1144 / LSHB Ac4 / NCTC 3858a / NRRL 328 / USDA 3528.7)</name>
    <dbReference type="NCBI Taxonomy" id="380704"/>
    <lineage>
        <taxon>Eukaryota</taxon>
        <taxon>Fungi</taxon>
        <taxon>Dikarya</taxon>
        <taxon>Ascomycota</taxon>
        <taxon>Pezizomycotina</taxon>
        <taxon>Eurotiomycetes</taxon>
        <taxon>Eurotiomycetidae</taxon>
        <taxon>Eurotiales</taxon>
        <taxon>Aspergillaceae</taxon>
        <taxon>Aspergillus</taxon>
        <taxon>Aspergillus subgen. Circumdati</taxon>
    </lineage>
</organism>
<dbReference type="SUPFAM" id="SSF56112">
    <property type="entry name" value="Protein kinase-like (PK-like)"/>
    <property type="match status" value="1"/>
</dbReference>
<accession>G3YFT5</accession>
<dbReference type="Gene3D" id="1.10.510.10">
    <property type="entry name" value="Transferase(Phosphotransferase) domain 1"/>
    <property type="match status" value="1"/>
</dbReference>
<dbReference type="VEuPathDB" id="FungiDB:ASPNIDRAFT2_38567"/>
<dbReference type="InterPro" id="IPR040976">
    <property type="entry name" value="Pkinase_fungal"/>
</dbReference>
<evidence type="ECO:0000259" key="5">
    <source>
        <dbReference type="Pfam" id="PF17667"/>
    </source>
</evidence>
<dbReference type="PROSITE" id="PS00109">
    <property type="entry name" value="PROTEIN_KINASE_TYR"/>
    <property type="match status" value="1"/>
</dbReference>
<feature type="region of interest" description="Disordered" evidence="4">
    <location>
        <begin position="527"/>
        <end position="579"/>
    </location>
</feature>
<name>G3YFT5_ASPNA</name>
<comment type="catalytic activity">
    <reaction evidence="3">
        <text>L-seryl-[protein] + ATP = O-phospho-L-seryl-[protein] + ADP + H(+)</text>
        <dbReference type="Rhea" id="RHEA:17989"/>
        <dbReference type="Rhea" id="RHEA-COMP:9863"/>
        <dbReference type="Rhea" id="RHEA-COMP:11604"/>
        <dbReference type="ChEBI" id="CHEBI:15378"/>
        <dbReference type="ChEBI" id="CHEBI:29999"/>
        <dbReference type="ChEBI" id="CHEBI:30616"/>
        <dbReference type="ChEBI" id="CHEBI:83421"/>
        <dbReference type="ChEBI" id="CHEBI:456216"/>
        <dbReference type="EC" id="2.7.11.1"/>
    </reaction>
</comment>
<reference evidence="6 7" key="1">
    <citation type="journal article" date="2011" name="Genome Res.">
        <title>Comparative genomics of citric-acid-producing Aspergillus niger ATCC 1015 versus enzyme-producing CBS 513.88.</title>
        <authorList>
            <person name="Andersen M.R."/>
            <person name="Salazar M.P."/>
            <person name="Schaap P.J."/>
            <person name="van de Vondervoort P.J."/>
            <person name="Culley D."/>
            <person name="Thykaer J."/>
            <person name="Frisvad J.C."/>
            <person name="Nielsen K.F."/>
            <person name="Albang R."/>
            <person name="Albermann K."/>
            <person name="Berka R.M."/>
            <person name="Braus G.H."/>
            <person name="Braus-Stromeyer S.A."/>
            <person name="Corrochano L.M."/>
            <person name="Dai Z."/>
            <person name="van Dijck P.W."/>
            <person name="Hofmann G."/>
            <person name="Lasure L.L."/>
            <person name="Magnuson J.K."/>
            <person name="Menke H."/>
            <person name="Meijer M."/>
            <person name="Meijer S.L."/>
            <person name="Nielsen J.B."/>
            <person name="Nielsen M.L."/>
            <person name="van Ooyen A.J."/>
            <person name="Pel H.J."/>
            <person name="Poulsen L."/>
            <person name="Samson R.A."/>
            <person name="Stam H."/>
            <person name="Tsang A."/>
            <person name="van den Brink J.M."/>
            <person name="Atkins A."/>
            <person name="Aerts A."/>
            <person name="Shapiro H."/>
            <person name="Pangilinan J."/>
            <person name="Salamov A."/>
            <person name="Lou Y."/>
            <person name="Lindquist E."/>
            <person name="Lucas S."/>
            <person name="Grimwood J."/>
            <person name="Grigoriev I.V."/>
            <person name="Kubicek C.P."/>
            <person name="Martinez D."/>
            <person name="van Peij N.N."/>
            <person name="Roubos J.A."/>
            <person name="Nielsen J."/>
            <person name="Baker S.E."/>
        </authorList>
    </citation>
    <scope>NUCLEOTIDE SEQUENCE [LARGE SCALE GENOMIC DNA]</scope>
    <source>
        <strain evidence="7">ATCC 1015 / CBS 113.46 / FGSC A1144 / LSHB Ac4 / NCTC 3858a / NRRL 328 / USDA 3528.7</strain>
    </source>
</reference>